<dbReference type="STRING" id="391587.KAOT1_03822"/>
<comment type="caution">
    <text evidence="8">The sequence shown here is derived from an EMBL/GenBank/DDBJ whole genome shotgun (WGS) entry which is preliminary data.</text>
</comment>
<name>A9DW42_9FLAO</name>
<evidence type="ECO:0000256" key="3">
    <source>
        <dbReference type="ARBA" id="ARBA00022670"/>
    </source>
</evidence>
<sequence>MKIYIKIFIICIWLFSCDSKTNKINLPPYPTINKKLVTENICDTTVNDYYRNLENAEDSLVNNWYKQQGDYASNILSKISGKDGLAKSMQDLSNRKSYRVRRTNIVADDQYFFLKKMPNEKKFKLFYKSGYDGKDEFLYDPNTFKPETKHDYVINYIRPSWNGQYVVVALTYEGREVAEMIIIDMKTKKPLAEIIGSSWAASFYGVDWLPDNSGFTYLHFPNLSKNNKRAKTNTQAVLYKIGQNPKNITPIFSPQNNPELNLDITSYPIVEIDNPNQKYAIGYMVNVSNYFDAYYTEIENLDKKKVNWKPLFTKKDKVYKTACEIKNDTITFKSAYGASNYQIAQTRLSSPDFKSPTIIVPENLDEIIGEFKEMPNSLFFTTTKNGVQAKFYQLDKNEIKEIKLPKESGSISLRSYNNIDLFVTIRGWLNKSERYLYSSNDNKFTYLPLSPIINYPEFKDFIAKEIEVINQDGVNIPLSIIHHKDTELNGKNPVFIYGYGAYGDIEKPAFSPIFLTWVANGGVLCIAHVRGGGEKGEAWHLGGMKLNKPNSWGDLITCTEYLVEKKYSSPEHIALWSSSAGGIMAGRAVTDRPDLFKAVIIDAGVLNPIRREQSYGGSNHKEYGSMKDSIECKGVIAMDAYFHIKENVMYPAILLNAGMNDPRVAPWQSGKFGARLQEVNKSDNPILFHVDYDSGHGNGTTVGKVYDQWANIFSFAFWQTGHPDYQLDKSSLK</sequence>
<dbReference type="PRINTS" id="PR00862">
    <property type="entry name" value="PROLIGOPTASE"/>
</dbReference>
<dbReference type="PROSITE" id="PS51257">
    <property type="entry name" value="PROKAR_LIPOPROTEIN"/>
    <property type="match status" value="1"/>
</dbReference>
<dbReference type="GO" id="GO:0070012">
    <property type="term" value="F:oligopeptidase activity"/>
    <property type="evidence" value="ECO:0007669"/>
    <property type="project" value="TreeGrafter"/>
</dbReference>
<gene>
    <name evidence="8" type="ORF">KAOT1_03822</name>
</gene>
<dbReference type="InterPro" id="IPR051167">
    <property type="entry name" value="Prolyl_oligopep/macrocyclase"/>
</dbReference>
<dbReference type="PANTHER" id="PTHR42881">
    <property type="entry name" value="PROLYL ENDOPEPTIDASE"/>
    <property type="match status" value="1"/>
</dbReference>
<evidence type="ECO:0000256" key="4">
    <source>
        <dbReference type="ARBA" id="ARBA00022801"/>
    </source>
</evidence>
<dbReference type="InterPro" id="IPR029058">
    <property type="entry name" value="AB_hydrolase_fold"/>
</dbReference>
<evidence type="ECO:0000259" key="7">
    <source>
        <dbReference type="Pfam" id="PF02897"/>
    </source>
</evidence>
<dbReference type="eggNOG" id="COG1770">
    <property type="taxonomic scope" value="Bacteria"/>
</dbReference>
<dbReference type="Pfam" id="PF00326">
    <property type="entry name" value="Peptidase_S9"/>
    <property type="match status" value="1"/>
</dbReference>
<dbReference type="SUPFAM" id="SSF53474">
    <property type="entry name" value="alpha/beta-Hydrolases"/>
    <property type="match status" value="1"/>
</dbReference>
<dbReference type="AlphaFoldDB" id="A9DW42"/>
<dbReference type="EMBL" id="ABIB01000004">
    <property type="protein sequence ID" value="EDP96507.1"/>
    <property type="molecule type" value="Genomic_DNA"/>
</dbReference>
<organism evidence="8 9">
    <name type="scientific">Kordia algicida OT-1</name>
    <dbReference type="NCBI Taxonomy" id="391587"/>
    <lineage>
        <taxon>Bacteria</taxon>
        <taxon>Pseudomonadati</taxon>
        <taxon>Bacteroidota</taxon>
        <taxon>Flavobacteriia</taxon>
        <taxon>Flavobacteriales</taxon>
        <taxon>Flavobacteriaceae</taxon>
        <taxon>Kordia</taxon>
    </lineage>
</organism>
<evidence type="ECO:0000259" key="6">
    <source>
        <dbReference type="Pfam" id="PF00326"/>
    </source>
</evidence>
<dbReference type="GO" id="GO:0005829">
    <property type="term" value="C:cytosol"/>
    <property type="evidence" value="ECO:0007669"/>
    <property type="project" value="TreeGrafter"/>
</dbReference>
<dbReference type="GO" id="GO:0006508">
    <property type="term" value="P:proteolysis"/>
    <property type="evidence" value="ECO:0007669"/>
    <property type="project" value="UniProtKB-KW"/>
</dbReference>
<evidence type="ECO:0000256" key="1">
    <source>
        <dbReference type="ARBA" id="ARBA00001070"/>
    </source>
</evidence>
<dbReference type="Proteomes" id="UP000002945">
    <property type="component" value="Unassembled WGS sequence"/>
</dbReference>
<dbReference type="RefSeq" id="WP_007093337.1">
    <property type="nucleotide sequence ID" value="NZ_CP142125.1"/>
</dbReference>
<dbReference type="InterPro" id="IPR023302">
    <property type="entry name" value="Pept_S9A_N"/>
</dbReference>
<keyword evidence="5" id="KW-0720">Serine protease</keyword>
<reference evidence="8 9" key="1">
    <citation type="journal article" date="2011" name="J. Bacteriol.">
        <title>Genome sequence of the algicidal bacterium Kordia algicida OT-1.</title>
        <authorList>
            <person name="Lee H.S."/>
            <person name="Kang S.G."/>
            <person name="Kwon K.K."/>
            <person name="Lee J.H."/>
            <person name="Kim S.J."/>
        </authorList>
    </citation>
    <scope>NUCLEOTIDE SEQUENCE [LARGE SCALE GENOMIC DNA]</scope>
    <source>
        <strain evidence="8 9">OT-1</strain>
    </source>
</reference>
<keyword evidence="3" id="KW-0645">Protease</keyword>
<evidence type="ECO:0000313" key="8">
    <source>
        <dbReference type="EMBL" id="EDP96507.1"/>
    </source>
</evidence>
<keyword evidence="9" id="KW-1185">Reference proteome</keyword>
<evidence type="ECO:0000256" key="2">
    <source>
        <dbReference type="ARBA" id="ARBA00011897"/>
    </source>
</evidence>
<proteinExistence type="predicted"/>
<dbReference type="InterPro" id="IPR002470">
    <property type="entry name" value="Peptidase_S9A"/>
</dbReference>
<evidence type="ECO:0000313" key="9">
    <source>
        <dbReference type="Proteomes" id="UP000002945"/>
    </source>
</evidence>
<comment type="catalytic activity">
    <reaction evidence="1">
        <text>Hydrolysis of Pro-|-Xaa &gt;&gt; Ala-|-Xaa in oligopeptides.</text>
        <dbReference type="EC" id="3.4.21.26"/>
    </reaction>
</comment>
<keyword evidence="4" id="KW-0378">Hydrolase</keyword>
<dbReference type="Gene3D" id="2.130.10.120">
    <property type="entry name" value="Prolyl oligopeptidase, N-terminal domain"/>
    <property type="match status" value="1"/>
</dbReference>
<dbReference type="Gene3D" id="3.40.50.1820">
    <property type="entry name" value="alpha/beta hydrolase"/>
    <property type="match status" value="1"/>
</dbReference>
<dbReference type="EC" id="3.4.21.26" evidence="2"/>
<evidence type="ECO:0000256" key="5">
    <source>
        <dbReference type="ARBA" id="ARBA00022825"/>
    </source>
</evidence>
<accession>A9DW42</accession>
<dbReference type="Pfam" id="PF02897">
    <property type="entry name" value="Peptidase_S9_N"/>
    <property type="match status" value="1"/>
</dbReference>
<feature type="domain" description="Peptidase S9A N-terminal" evidence="7">
    <location>
        <begin position="33"/>
        <end position="423"/>
    </location>
</feature>
<protein>
    <recommendedName>
        <fullName evidence="2">prolyl oligopeptidase</fullName>
        <ecNumber evidence="2">3.4.21.26</ecNumber>
    </recommendedName>
</protein>
<dbReference type="GO" id="GO:0004252">
    <property type="term" value="F:serine-type endopeptidase activity"/>
    <property type="evidence" value="ECO:0007669"/>
    <property type="project" value="UniProtKB-EC"/>
</dbReference>
<dbReference type="InterPro" id="IPR001375">
    <property type="entry name" value="Peptidase_S9_cat"/>
</dbReference>
<dbReference type="HOGENOM" id="CLU_011290_1_1_10"/>
<dbReference type="OrthoDB" id="9801421at2"/>
<dbReference type="SUPFAM" id="SSF50993">
    <property type="entry name" value="Peptidase/esterase 'gauge' domain"/>
    <property type="match status" value="1"/>
</dbReference>
<feature type="domain" description="Peptidase S9 prolyl oligopeptidase catalytic" evidence="6">
    <location>
        <begin position="510"/>
        <end position="719"/>
    </location>
</feature>
<dbReference type="PANTHER" id="PTHR42881:SF2">
    <property type="entry name" value="PROLYL ENDOPEPTIDASE"/>
    <property type="match status" value="1"/>
</dbReference>